<gene>
    <name evidence="1" type="ORF">T9A_02214</name>
</gene>
<reference evidence="1 2" key="1">
    <citation type="submission" date="2012-09" db="EMBL/GenBank/DDBJ databases">
        <title>Genome Sequence of alkane-degrading Bacterium Alcanivorax jadensis T9.</title>
        <authorList>
            <person name="Lai Q."/>
            <person name="Shao Z."/>
        </authorList>
    </citation>
    <scope>NUCLEOTIDE SEQUENCE [LARGE SCALE GENOMIC DNA]</scope>
    <source>
        <strain evidence="1 2">T9</strain>
    </source>
</reference>
<protein>
    <submittedName>
        <fullName evidence="1">Uncharacterized protein</fullName>
    </submittedName>
</protein>
<dbReference type="Proteomes" id="UP000029443">
    <property type="component" value="Unassembled WGS sequence"/>
</dbReference>
<organism evidence="1 2">
    <name type="scientific">Alcanivorax jadensis T9</name>
    <dbReference type="NCBI Taxonomy" id="1177181"/>
    <lineage>
        <taxon>Bacteria</taxon>
        <taxon>Pseudomonadati</taxon>
        <taxon>Pseudomonadota</taxon>
        <taxon>Gammaproteobacteria</taxon>
        <taxon>Oceanospirillales</taxon>
        <taxon>Alcanivoracaceae</taxon>
        <taxon>Alcanivorax</taxon>
    </lineage>
</organism>
<keyword evidence="2" id="KW-1185">Reference proteome</keyword>
<accession>A0ABR4WBE7</accession>
<name>A0ABR4WBE7_9GAMM</name>
<comment type="caution">
    <text evidence="1">The sequence shown here is derived from an EMBL/GenBank/DDBJ whole genome shotgun (WGS) entry which is preliminary data.</text>
</comment>
<sequence length="103" mass="11239">MQFEIPTTLLGCRLVNVDGNKYCSVYTGQMPEGDNANNFRGYEVTKLSADPVVFDQLADHKTPTERRLLAVLKMAAGGKSQPYIVGVVPETKTTTSTSKPDSK</sequence>
<dbReference type="RefSeq" id="WP_035248376.1">
    <property type="nucleotide sequence ID" value="NZ_ARXU01000008.1"/>
</dbReference>
<evidence type="ECO:0000313" key="2">
    <source>
        <dbReference type="Proteomes" id="UP000029443"/>
    </source>
</evidence>
<proteinExistence type="predicted"/>
<dbReference type="EMBL" id="ARXU01000008">
    <property type="protein sequence ID" value="KGD60737.1"/>
    <property type="molecule type" value="Genomic_DNA"/>
</dbReference>
<evidence type="ECO:0000313" key="1">
    <source>
        <dbReference type="EMBL" id="KGD60737.1"/>
    </source>
</evidence>